<dbReference type="SMART" id="SM00642">
    <property type="entry name" value="Aamy"/>
    <property type="match status" value="1"/>
</dbReference>
<evidence type="ECO:0000256" key="1">
    <source>
        <dbReference type="ARBA" id="ARBA00008061"/>
    </source>
</evidence>
<dbReference type="InterPro" id="IPR006047">
    <property type="entry name" value="GH13_cat_dom"/>
</dbReference>
<evidence type="ECO:0000259" key="4">
    <source>
        <dbReference type="SMART" id="SM00642"/>
    </source>
</evidence>
<keyword evidence="6" id="KW-1185">Reference proteome</keyword>
<keyword evidence="2" id="KW-0378">Hydrolase</keyword>
<protein>
    <submittedName>
        <fullName evidence="5">Glycosidase</fullName>
    </submittedName>
</protein>
<dbReference type="Pfam" id="PF02903">
    <property type="entry name" value="Alpha-amylase_N"/>
    <property type="match status" value="1"/>
</dbReference>
<dbReference type="AlphaFoldDB" id="A0A368YAK8"/>
<dbReference type="PANTHER" id="PTHR10357">
    <property type="entry name" value="ALPHA-AMYLASE FAMILY MEMBER"/>
    <property type="match status" value="1"/>
</dbReference>
<dbReference type="InterPro" id="IPR032091">
    <property type="entry name" value="Malt_amylase-like_C"/>
</dbReference>
<dbReference type="Gene3D" id="3.90.400.10">
    <property type="entry name" value="Oligo-1,6-glucosidase, Domain 2"/>
    <property type="match status" value="1"/>
</dbReference>
<evidence type="ECO:0000256" key="2">
    <source>
        <dbReference type="ARBA" id="ARBA00022801"/>
    </source>
</evidence>
<dbReference type="InterPro" id="IPR004185">
    <property type="entry name" value="Glyco_hydro_13_lg-like_dom"/>
</dbReference>
<dbReference type="Proteomes" id="UP000252585">
    <property type="component" value="Unassembled WGS sequence"/>
</dbReference>
<proteinExistence type="inferred from homology"/>
<evidence type="ECO:0000313" key="6">
    <source>
        <dbReference type="Proteomes" id="UP000252585"/>
    </source>
</evidence>
<dbReference type="GO" id="GO:0005975">
    <property type="term" value="P:carbohydrate metabolic process"/>
    <property type="evidence" value="ECO:0007669"/>
    <property type="project" value="InterPro"/>
</dbReference>
<dbReference type="InterPro" id="IPR013780">
    <property type="entry name" value="Glyco_hydro_b"/>
</dbReference>
<keyword evidence="3 5" id="KW-0326">Glycosidase</keyword>
<dbReference type="Pfam" id="PF00128">
    <property type="entry name" value="Alpha-amylase"/>
    <property type="match status" value="1"/>
</dbReference>
<evidence type="ECO:0000313" key="5">
    <source>
        <dbReference type="EMBL" id="RCW77155.1"/>
    </source>
</evidence>
<sequence>MFIEAIKHRAANPYLYARNKETIDIMIETKKDDVDSIGLLYADPHNFEGEKWQYEITYMVKTGSTKLTDYWKISIKPEYRRLRYGFRCIGNDKKEIIYTERGFSNAVPKDINAFFCFPFLHEIDLFQAPEWVKDTVWYQIFPERFANGDDSLNPKNTLPWASEAPSPSNFFGGDIQGVIDHLGYLSDLGITGIYFTPIFKSYSNHKYDTIDYFEIDPHFGDKASLRKLVEECHKRGMKVMLDAVFNHSGYYFEPFQDVLKNQEKSRYKEWFHLKDFPVSGEDFPNYDAFGHVASMPKLNTANKELKQYLLKVARYWIEEFDIDGWRLDVANEVDHVFWREFRNIVKETKPDVYILGEVWHDSIKWLQGDQFDAVMNYPFTNSAVEYFATQNIDSQNFKDNITNVLHMYPENVNEFAFNLLDSHDTARILTMANKNKNRVKLLYLFQFSFIGSPCIYYGDEIGMTGGDDPECRDCMEWNEEKQDRDLYQFVKKLIQMRKEISGFGNKSQFQFLKAENDVIAYLKKKDEQRLLFVLNNSNRKKITNIEILANKSVKELFANKYMTFNDNTKVTIDEYGYHCFQILQKN</sequence>
<dbReference type="OrthoDB" id="9805159at2"/>
<name>A0A368YAK8_9BACI</name>
<dbReference type="Pfam" id="PF16657">
    <property type="entry name" value="Malt_amylase_C"/>
    <property type="match status" value="1"/>
</dbReference>
<reference evidence="5 6" key="1">
    <citation type="submission" date="2018-07" db="EMBL/GenBank/DDBJ databases">
        <title>Genomic Encyclopedia of Type Strains, Phase IV (KMG-IV): sequencing the most valuable type-strain genomes for metagenomic binning, comparative biology and taxonomic classification.</title>
        <authorList>
            <person name="Goeker M."/>
        </authorList>
    </citation>
    <scope>NUCLEOTIDE SEQUENCE [LARGE SCALE GENOMIC DNA]</scope>
    <source>
        <strain evidence="5 6">DSM 27696</strain>
    </source>
</reference>
<comment type="caution">
    <text evidence="5">The sequence shown here is derived from an EMBL/GenBank/DDBJ whole genome shotgun (WGS) entry which is preliminary data.</text>
</comment>
<dbReference type="CDD" id="cd11338">
    <property type="entry name" value="AmyAc_CMD"/>
    <property type="match status" value="1"/>
</dbReference>
<evidence type="ECO:0000256" key="3">
    <source>
        <dbReference type="ARBA" id="ARBA00023295"/>
    </source>
</evidence>
<dbReference type="Gene3D" id="3.20.20.80">
    <property type="entry name" value="Glycosidases"/>
    <property type="match status" value="1"/>
</dbReference>
<gene>
    <name evidence="5" type="ORF">DFR57_10122</name>
</gene>
<comment type="similarity">
    <text evidence="1">Belongs to the glycosyl hydrolase 13 family.</text>
</comment>
<dbReference type="InterPro" id="IPR017853">
    <property type="entry name" value="GH"/>
</dbReference>
<dbReference type="CDD" id="cd02857">
    <property type="entry name" value="E_set_CDase_PDE_N"/>
    <property type="match status" value="1"/>
</dbReference>
<dbReference type="GO" id="GO:0004553">
    <property type="term" value="F:hydrolase activity, hydrolyzing O-glycosyl compounds"/>
    <property type="evidence" value="ECO:0007669"/>
    <property type="project" value="InterPro"/>
</dbReference>
<accession>A0A368YAK8</accession>
<dbReference type="InterPro" id="IPR013783">
    <property type="entry name" value="Ig-like_fold"/>
</dbReference>
<dbReference type="SUPFAM" id="SSF51445">
    <property type="entry name" value="(Trans)glycosidases"/>
    <property type="match status" value="1"/>
</dbReference>
<dbReference type="InterPro" id="IPR045857">
    <property type="entry name" value="O16G_dom_2"/>
</dbReference>
<dbReference type="Gene3D" id="2.60.40.1180">
    <property type="entry name" value="Golgi alpha-mannosidase II"/>
    <property type="match status" value="1"/>
</dbReference>
<dbReference type="Gene3D" id="2.60.40.10">
    <property type="entry name" value="Immunoglobulins"/>
    <property type="match status" value="1"/>
</dbReference>
<dbReference type="PANTHER" id="PTHR10357:SF210">
    <property type="entry name" value="MALTODEXTRIN GLUCOSIDASE"/>
    <property type="match status" value="1"/>
</dbReference>
<dbReference type="SUPFAM" id="SSF51011">
    <property type="entry name" value="Glycosyl hydrolase domain"/>
    <property type="match status" value="1"/>
</dbReference>
<feature type="domain" description="Glycosyl hydrolase family 13 catalytic" evidence="4">
    <location>
        <begin position="139"/>
        <end position="497"/>
    </location>
</feature>
<dbReference type="RefSeq" id="WP_114351105.1">
    <property type="nucleotide sequence ID" value="NZ_QPJJ01000001.1"/>
</dbReference>
<dbReference type="EMBL" id="QPJJ01000001">
    <property type="protein sequence ID" value="RCW77155.1"/>
    <property type="molecule type" value="Genomic_DNA"/>
</dbReference>
<organism evidence="5 6">
    <name type="scientific">Saliterribacillus persicus</name>
    <dbReference type="NCBI Taxonomy" id="930114"/>
    <lineage>
        <taxon>Bacteria</taxon>
        <taxon>Bacillati</taxon>
        <taxon>Bacillota</taxon>
        <taxon>Bacilli</taxon>
        <taxon>Bacillales</taxon>
        <taxon>Bacillaceae</taxon>
        <taxon>Saliterribacillus</taxon>
    </lineage>
</organism>